<reference evidence="2 3" key="1">
    <citation type="submission" date="2024-06" db="EMBL/GenBank/DDBJ databases">
        <title>Genomic Encyclopedia of Type Strains, Phase IV (KMG-IV): sequencing the most valuable type-strain genomes for metagenomic binning, comparative biology and taxonomic classification.</title>
        <authorList>
            <person name="Goeker M."/>
        </authorList>
    </citation>
    <scope>NUCLEOTIDE SEQUENCE [LARGE SCALE GENOMIC DNA]</scope>
    <source>
        <strain evidence="2 3">DSM 23649</strain>
    </source>
</reference>
<keyword evidence="3" id="KW-1185">Reference proteome</keyword>
<proteinExistence type="predicted"/>
<dbReference type="EMBL" id="JBEPLI010000004">
    <property type="protein sequence ID" value="MET3589614.1"/>
    <property type="molecule type" value="Genomic_DNA"/>
</dbReference>
<comment type="caution">
    <text evidence="2">The sequence shown here is derived from an EMBL/GenBank/DDBJ whole genome shotgun (WGS) entry which is preliminary data.</text>
</comment>
<sequence>MVYAENKADIDNVIYALHLRFKILDLIRKAKAEHTASSLSCIDFIYILYKYILQINPTRIHDPDRDRYIQSKGHAVEALYIVLSEMGYFDPQLLDTYLSFGSNFIGHVTKKVPGIEQSTGSLGHGLSLGAGMALSGKLNSQSYRVFVLLGDGEMTEGSIWEAVLFSAHYKVSNLIAVVDRNRLQITGATDILMKTEPLVDKFISFGWHVVEIDGHDITQLKRSLGSLPFHQDKSTAIVMNTIKGGWNFHDGK</sequence>
<protein>
    <submittedName>
        <fullName evidence="2">Transketolase</fullName>
        <ecNumber evidence="2">2.2.1.1</ecNumber>
    </submittedName>
</protein>
<dbReference type="PANTHER" id="PTHR47514:SF2">
    <property type="entry name" value="TRANSKETOLASE"/>
    <property type="match status" value="1"/>
</dbReference>
<evidence type="ECO:0000313" key="2">
    <source>
        <dbReference type="EMBL" id="MET3589614.1"/>
    </source>
</evidence>
<dbReference type="SUPFAM" id="SSF52518">
    <property type="entry name" value="Thiamin diphosphate-binding fold (THDP-binding)"/>
    <property type="match status" value="1"/>
</dbReference>
<feature type="domain" description="Transketolase N-terminal" evidence="1">
    <location>
        <begin position="18"/>
        <end position="244"/>
    </location>
</feature>
<evidence type="ECO:0000259" key="1">
    <source>
        <dbReference type="Pfam" id="PF00456"/>
    </source>
</evidence>
<dbReference type="CDD" id="cd02012">
    <property type="entry name" value="TPP_TK"/>
    <property type="match status" value="1"/>
</dbReference>
<accession>A0ABV2HGN6</accession>
<name>A0ABV2HGN6_9HYPH</name>
<evidence type="ECO:0000313" key="3">
    <source>
        <dbReference type="Proteomes" id="UP001549086"/>
    </source>
</evidence>
<dbReference type="GO" id="GO:0004802">
    <property type="term" value="F:transketolase activity"/>
    <property type="evidence" value="ECO:0007669"/>
    <property type="project" value="UniProtKB-EC"/>
</dbReference>
<dbReference type="EC" id="2.2.1.1" evidence="2"/>
<dbReference type="InterPro" id="IPR005474">
    <property type="entry name" value="Transketolase_N"/>
</dbReference>
<dbReference type="Pfam" id="PF00456">
    <property type="entry name" value="Transketolase_N"/>
    <property type="match status" value="1"/>
</dbReference>
<dbReference type="PANTHER" id="PTHR47514">
    <property type="entry name" value="TRANSKETOLASE N-TERMINAL SECTION-RELATED"/>
    <property type="match status" value="1"/>
</dbReference>
<organism evidence="2 3">
    <name type="scientific">Bartonella silvatica</name>
    <dbReference type="NCBI Taxonomy" id="357760"/>
    <lineage>
        <taxon>Bacteria</taxon>
        <taxon>Pseudomonadati</taxon>
        <taxon>Pseudomonadota</taxon>
        <taxon>Alphaproteobacteria</taxon>
        <taxon>Hyphomicrobiales</taxon>
        <taxon>Bartonellaceae</taxon>
        <taxon>Bartonella</taxon>
    </lineage>
</organism>
<dbReference type="RefSeq" id="WP_354189303.1">
    <property type="nucleotide sequence ID" value="NZ_JBEPLI010000004.1"/>
</dbReference>
<dbReference type="InterPro" id="IPR029061">
    <property type="entry name" value="THDP-binding"/>
</dbReference>
<keyword evidence="2" id="KW-0808">Transferase</keyword>
<dbReference type="Proteomes" id="UP001549086">
    <property type="component" value="Unassembled WGS sequence"/>
</dbReference>
<gene>
    <name evidence="2" type="ORF">ABID23_000698</name>
</gene>
<dbReference type="Gene3D" id="3.40.50.970">
    <property type="match status" value="1"/>
</dbReference>